<accession>A0ABV2SJ98</accession>
<evidence type="ECO:0008006" key="3">
    <source>
        <dbReference type="Google" id="ProtNLM"/>
    </source>
</evidence>
<reference evidence="1 2" key="1">
    <citation type="submission" date="2024-06" db="EMBL/GenBank/DDBJ databases">
        <title>Genomic Encyclopedia of Type Strains, Phase V (KMG-V): Genome sequencing to study the core and pangenomes of soil and plant-associated prokaryotes.</title>
        <authorList>
            <person name="Whitman W."/>
        </authorList>
    </citation>
    <scope>NUCLEOTIDE SEQUENCE [LARGE SCALE GENOMIC DNA]</scope>
    <source>
        <strain evidence="1 2">NE40</strain>
    </source>
</reference>
<protein>
    <recommendedName>
        <fullName evidence="3">FCP1 homology domain-containing protein</fullName>
    </recommendedName>
</protein>
<dbReference type="EMBL" id="JBEWTB010000002">
    <property type="protein sequence ID" value="MET4757459.1"/>
    <property type="molecule type" value="Genomic_DNA"/>
</dbReference>
<evidence type="ECO:0000313" key="2">
    <source>
        <dbReference type="Proteomes" id="UP001549366"/>
    </source>
</evidence>
<dbReference type="RefSeq" id="WP_354007613.1">
    <property type="nucleotide sequence ID" value="NZ_JBEWTA010000001.1"/>
</dbReference>
<name>A0ABV2SJ98_9GAMM</name>
<sequence length="222" mass="25802">MTMKIFFFDLDETLFVNEHRLEKLTVTQCNNLDRGENNACIVHFTDKENTSSGMIGLYATLHHIVFQYLSLTRNDNYTFIVTDSSYSPTRICQWLTKMFHCDHFFSTIPIFNRNMYPISVSKGTRVMHILGQYGFLNSPEWRSPTLPRLWSSAIAPVRNYGTHESIGSNRLPYGVDAPVLKHCYLIDNSFFHRNSAAYYGIQAVDPTKEDYPEKLKNIIFFK</sequence>
<organism evidence="1 2">
    <name type="scientific">Endozoicomonas lisbonensis</name>
    <dbReference type="NCBI Taxonomy" id="3120522"/>
    <lineage>
        <taxon>Bacteria</taxon>
        <taxon>Pseudomonadati</taxon>
        <taxon>Pseudomonadota</taxon>
        <taxon>Gammaproteobacteria</taxon>
        <taxon>Oceanospirillales</taxon>
        <taxon>Endozoicomonadaceae</taxon>
        <taxon>Endozoicomonas</taxon>
    </lineage>
</organism>
<proteinExistence type="predicted"/>
<evidence type="ECO:0000313" key="1">
    <source>
        <dbReference type="EMBL" id="MET4757459.1"/>
    </source>
</evidence>
<comment type="caution">
    <text evidence="1">The sequence shown here is derived from an EMBL/GenBank/DDBJ whole genome shotgun (WGS) entry which is preliminary data.</text>
</comment>
<dbReference type="Proteomes" id="UP001549366">
    <property type="component" value="Unassembled WGS sequence"/>
</dbReference>
<keyword evidence="2" id="KW-1185">Reference proteome</keyword>
<dbReference type="SUPFAM" id="SSF56784">
    <property type="entry name" value="HAD-like"/>
    <property type="match status" value="1"/>
</dbReference>
<dbReference type="InterPro" id="IPR036412">
    <property type="entry name" value="HAD-like_sf"/>
</dbReference>
<gene>
    <name evidence="1" type="ORF">V5J35_002651</name>
</gene>